<keyword evidence="15" id="KW-1185">Reference proteome</keyword>
<dbReference type="InterPro" id="IPR005215">
    <property type="entry name" value="Trig_fac"/>
</dbReference>
<dbReference type="Pfam" id="PF00254">
    <property type="entry name" value="FKBP_C"/>
    <property type="match status" value="1"/>
</dbReference>
<dbReference type="PANTHER" id="PTHR30560:SF3">
    <property type="entry name" value="TRIGGER FACTOR-LIKE PROTEIN TIG, CHLOROPLASTIC"/>
    <property type="match status" value="1"/>
</dbReference>
<dbReference type="PROSITE" id="PS50059">
    <property type="entry name" value="FKBP_PPIASE"/>
    <property type="match status" value="1"/>
</dbReference>
<evidence type="ECO:0000256" key="12">
    <source>
        <dbReference type="RuleBase" id="RU003914"/>
    </source>
</evidence>
<dbReference type="Gene3D" id="3.10.50.40">
    <property type="match status" value="1"/>
</dbReference>
<evidence type="ECO:0000313" key="15">
    <source>
        <dbReference type="Proteomes" id="UP001326613"/>
    </source>
</evidence>
<evidence type="ECO:0000256" key="3">
    <source>
        <dbReference type="ARBA" id="ARBA00013194"/>
    </source>
</evidence>
<evidence type="ECO:0000256" key="10">
    <source>
        <dbReference type="HAMAP-Rule" id="MF_00303"/>
    </source>
</evidence>
<dbReference type="Gene3D" id="1.10.3120.10">
    <property type="entry name" value="Trigger factor, C-terminal domain"/>
    <property type="match status" value="1"/>
</dbReference>
<evidence type="ECO:0000256" key="7">
    <source>
        <dbReference type="ARBA" id="ARBA00023235"/>
    </source>
</evidence>
<keyword evidence="7 10" id="KW-0413">Isomerase</keyword>
<dbReference type="Proteomes" id="UP001326613">
    <property type="component" value="Chromosome"/>
</dbReference>
<comment type="function">
    <text evidence="8 10">Involved in protein export. Acts as a chaperone by maintaining the newly synthesized protein in an open conformation. Functions as a peptidyl-prolyl cis-trans isomerase.</text>
</comment>
<keyword evidence="10 12" id="KW-0131">Cell cycle</keyword>
<keyword evidence="6 10" id="KW-0143">Chaperone</keyword>
<keyword evidence="10" id="KW-0963">Cytoplasm</keyword>
<comment type="catalytic activity">
    <reaction evidence="1 10 11">
        <text>[protein]-peptidylproline (omega=180) = [protein]-peptidylproline (omega=0)</text>
        <dbReference type="Rhea" id="RHEA:16237"/>
        <dbReference type="Rhea" id="RHEA-COMP:10747"/>
        <dbReference type="Rhea" id="RHEA-COMP:10748"/>
        <dbReference type="ChEBI" id="CHEBI:83833"/>
        <dbReference type="ChEBI" id="CHEBI:83834"/>
        <dbReference type="EC" id="5.2.1.8"/>
    </reaction>
</comment>
<evidence type="ECO:0000259" key="13">
    <source>
        <dbReference type="PROSITE" id="PS50059"/>
    </source>
</evidence>
<dbReference type="EMBL" id="CP112932">
    <property type="protein sequence ID" value="WPY01201.1"/>
    <property type="molecule type" value="Genomic_DNA"/>
</dbReference>
<dbReference type="NCBIfam" id="TIGR00115">
    <property type="entry name" value="tig"/>
    <property type="match status" value="1"/>
</dbReference>
<dbReference type="EC" id="5.2.1.8" evidence="3 10"/>
<dbReference type="InterPro" id="IPR001179">
    <property type="entry name" value="PPIase_FKBP_dom"/>
</dbReference>
<evidence type="ECO:0000256" key="8">
    <source>
        <dbReference type="ARBA" id="ARBA00024849"/>
    </source>
</evidence>
<dbReference type="PANTHER" id="PTHR30560">
    <property type="entry name" value="TRIGGER FACTOR CHAPERONE AND PEPTIDYL-PROLYL CIS/TRANS ISOMERASE"/>
    <property type="match status" value="1"/>
</dbReference>
<protein>
    <recommendedName>
        <fullName evidence="4 10">Trigger factor</fullName>
        <shortName evidence="10">TF</shortName>
        <ecNumber evidence="3 10">5.2.1.8</ecNumber>
    </recommendedName>
    <alternativeName>
        <fullName evidence="9 10">PPIase</fullName>
    </alternativeName>
</protein>
<comment type="similarity">
    <text evidence="2 10 12">Belongs to the FKBP-type PPIase family. Tig subfamily.</text>
</comment>
<dbReference type="Gene3D" id="3.30.70.1050">
    <property type="entry name" value="Trigger factor ribosome-binding domain"/>
    <property type="match status" value="1"/>
</dbReference>
<keyword evidence="5 10" id="KW-0697">Rotamase</keyword>
<accession>A0ABZ0UUC1</accession>
<keyword evidence="10 12" id="KW-0132">Cell division</keyword>
<name>A0ABZ0UUC1_9RICK</name>
<dbReference type="InterPro" id="IPR037041">
    <property type="entry name" value="Trigger_fac_C_sf"/>
</dbReference>
<proteinExistence type="inferred from homology"/>
<feature type="domain" description="PPIase FKBP-type" evidence="13">
    <location>
        <begin position="162"/>
        <end position="242"/>
    </location>
</feature>
<evidence type="ECO:0000256" key="6">
    <source>
        <dbReference type="ARBA" id="ARBA00023186"/>
    </source>
</evidence>
<dbReference type="SUPFAM" id="SSF102735">
    <property type="entry name" value="Trigger factor ribosome-binding domain"/>
    <property type="match status" value="1"/>
</dbReference>
<gene>
    <name evidence="10" type="primary">tig</name>
    <name evidence="14" type="ORF">Trichorick_01107</name>
</gene>
<sequence>MQVTELKKDGLDFHIRVVIPSTTITDEINKEFADLAKKAKMPGFRAGKIPLNIIKQKYGASVRSDIIRHKINQTIHDLIEKDKLNLAIDPTIIDSITEEDKNLEFTVKFELMPEIALPNFKEISIERPTLEVKDQDIDQQLSELVQSAKVYAQETDKPAAIGDQVTISAVGYIDGVAFDGGKLENHKLVLGSKAFISGFEDQLIGSKAGDQVAVNVTFPEDYHSAGLAAKPAMFDVKVMAIHTAATPEINEDFAKKFSCDTVEKLRDKIADDLKARMKEQIHTILKMRLFNKLEHILNFAAPASLVDREYQFLKTKSAYNTTEDAITDTEDAKLEEYYQKLALRRVRIGLLLAEYARIKDLKINQDDIRKAILQQIRQFPNQAKEVMEYYQKNRQAVEALHGPILEEKAVQHIFEHELSMIEKAYFLEELESLLDQENDNDIA</sequence>
<comment type="subcellular location">
    <subcellularLocation>
        <location evidence="10">Cytoplasm</location>
    </subcellularLocation>
    <text evidence="10">About half TF is bound to the ribosome near the polypeptide exit tunnel while the other half is free in the cytoplasm.</text>
</comment>
<evidence type="ECO:0000313" key="14">
    <source>
        <dbReference type="EMBL" id="WPY01201.1"/>
    </source>
</evidence>
<evidence type="ECO:0000256" key="5">
    <source>
        <dbReference type="ARBA" id="ARBA00023110"/>
    </source>
</evidence>
<comment type="domain">
    <text evidence="10">Consists of 3 domains; the N-terminus binds the ribosome, the middle domain has PPIase activity, while the C-terminus has intrinsic chaperone activity on its own.</text>
</comment>
<dbReference type="InterPro" id="IPR008881">
    <property type="entry name" value="Trigger_fac_ribosome-bd_bac"/>
</dbReference>
<dbReference type="InterPro" id="IPR046357">
    <property type="entry name" value="PPIase_dom_sf"/>
</dbReference>
<reference evidence="14 15" key="1">
    <citation type="submission" date="2022-10" db="EMBL/GenBank/DDBJ databases">
        <title>Host association and intracellularity evolved multiple times independently in the Rickettsiales.</title>
        <authorList>
            <person name="Castelli M."/>
            <person name="Nardi T."/>
            <person name="Gammuto L."/>
            <person name="Bellinzona G."/>
            <person name="Sabaneyeva E."/>
            <person name="Potekhin A."/>
            <person name="Serra V."/>
            <person name="Petroni G."/>
            <person name="Sassera D."/>
        </authorList>
    </citation>
    <scope>NUCLEOTIDE SEQUENCE [LARGE SCALE GENOMIC DNA]</scope>
    <source>
        <strain evidence="14 15">Kr 154-4</strain>
    </source>
</reference>
<dbReference type="Pfam" id="PF05697">
    <property type="entry name" value="Trigger_N"/>
    <property type="match status" value="1"/>
</dbReference>
<dbReference type="InterPro" id="IPR008880">
    <property type="entry name" value="Trigger_fac_C"/>
</dbReference>
<dbReference type="HAMAP" id="MF_00303">
    <property type="entry name" value="Trigger_factor_Tig"/>
    <property type="match status" value="1"/>
</dbReference>
<dbReference type="SUPFAM" id="SSF54534">
    <property type="entry name" value="FKBP-like"/>
    <property type="match status" value="1"/>
</dbReference>
<organism evidence="14 15">
    <name type="scientific">Candidatus Trichorickettsia mobilis</name>
    <dbReference type="NCBI Taxonomy" id="1346319"/>
    <lineage>
        <taxon>Bacteria</taxon>
        <taxon>Pseudomonadati</taxon>
        <taxon>Pseudomonadota</taxon>
        <taxon>Alphaproteobacteria</taxon>
        <taxon>Rickettsiales</taxon>
        <taxon>Rickettsiaceae</taxon>
        <taxon>Rickettsieae</taxon>
        <taxon>Candidatus Trichorickettsia</taxon>
    </lineage>
</organism>
<dbReference type="Pfam" id="PF05698">
    <property type="entry name" value="Trigger_C"/>
    <property type="match status" value="1"/>
</dbReference>
<evidence type="ECO:0000256" key="9">
    <source>
        <dbReference type="ARBA" id="ARBA00029986"/>
    </source>
</evidence>
<evidence type="ECO:0000256" key="11">
    <source>
        <dbReference type="PROSITE-ProRule" id="PRU00277"/>
    </source>
</evidence>
<dbReference type="InterPro" id="IPR027304">
    <property type="entry name" value="Trigger_fact/SurA_dom_sf"/>
</dbReference>
<evidence type="ECO:0000256" key="4">
    <source>
        <dbReference type="ARBA" id="ARBA00016902"/>
    </source>
</evidence>
<dbReference type="InterPro" id="IPR036611">
    <property type="entry name" value="Trigger_fac_ribosome-bd_sf"/>
</dbReference>
<dbReference type="RefSeq" id="WP_323737995.1">
    <property type="nucleotide sequence ID" value="NZ_CP112932.1"/>
</dbReference>
<dbReference type="PIRSF" id="PIRSF003095">
    <property type="entry name" value="Trigger_factor"/>
    <property type="match status" value="1"/>
</dbReference>
<dbReference type="SUPFAM" id="SSF109998">
    <property type="entry name" value="Triger factor/SurA peptide-binding domain-like"/>
    <property type="match status" value="1"/>
</dbReference>
<evidence type="ECO:0000256" key="1">
    <source>
        <dbReference type="ARBA" id="ARBA00000971"/>
    </source>
</evidence>
<evidence type="ECO:0000256" key="2">
    <source>
        <dbReference type="ARBA" id="ARBA00005464"/>
    </source>
</evidence>